<feature type="compositionally biased region" description="Low complexity" evidence="3">
    <location>
        <begin position="118"/>
        <end position="127"/>
    </location>
</feature>
<feature type="domain" description="RRM" evidence="4">
    <location>
        <begin position="24"/>
        <end position="118"/>
    </location>
</feature>
<keyword evidence="1 2" id="KW-0694">RNA-binding</keyword>
<gene>
    <name evidence="5" type="ORF">LDAN0321_LOCUS18625</name>
</gene>
<organism evidence="5">
    <name type="scientific">Leptocylindrus danicus</name>
    <dbReference type="NCBI Taxonomy" id="163516"/>
    <lineage>
        <taxon>Eukaryota</taxon>
        <taxon>Sar</taxon>
        <taxon>Stramenopiles</taxon>
        <taxon>Ochrophyta</taxon>
        <taxon>Bacillariophyta</taxon>
        <taxon>Coscinodiscophyceae</taxon>
        <taxon>Chaetocerotophycidae</taxon>
        <taxon>Leptocylindrales</taxon>
        <taxon>Leptocylindraceae</taxon>
        <taxon>Leptocylindrus</taxon>
    </lineage>
</organism>
<dbReference type="SUPFAM" id="SSF54928">
    <property type="entry name" value="RNA-binding domain, RBD"/>
    <property type="match status" value="1"/>
</dbReference>
<sequence>MSDLNTKPRPARNDNAGQQNCDTTTLYVGSLHPRVLEVHLQKLFEPFGIVKRCYLKTRAQPTATASTYGGQHNTAADRIPQNYAFVEMESISSARRAMMKLNGRELLRKTLVVRPANQQKQYQQQSGGSSGSNGCSREKSPPKSSIKHEKKELEDKISSLKRAIEEKRKRMNNV</sequence>
<evidence type="ECO:0000256" key="1">
    <source>
        <dbReference type="ARBA" id="ARBA00022884"/>
    </source>
</evidence>
<dbReference type="InterPro" id="IPR012677">
    <property type="entry name" value="Nucleotide-bd_a/b_plait_sf"/>
</dbReference>
<accession>A0A7S2PNA3</accession>
<dbReference type="PANTHER" id="PTHR23189">
    <property type="entry name" value="RNA RECOGNITION MOTIF-CONTAINING"/>
    <property type="match status" value="1"/>
</dbReference>
<reference evidence="5" key="1">
    <citation type="submission" date="2021-01" db="EMBL/GenBank/DDBJ databases">
        <authorList>
            <person name="Corre E."/>
            <person name="Pelletier E."/>
            <person name="Niang G."/>
            <person name="Scheremetjew M."/>
            <person name="Finn R."/>
            <person name="Kale V."/>
            <person name="Holt S."/>
            <person name="Cochrane G."/>
            <person name="Meng A."/>
            <person name="Brown T."/>
            <person name="Cohen L."/>
        </authorList>
    </citation>
    <scope>NUCLEOTIDE SEQUENCE</scope>
    <source>
        <strain evidence="5">B650</strain>
    </source>
</reference>
<proteinExistence type="predicted"/>
<dbReference type="PROSITE" id="PS50102">
    <property type="entry name" value="RRM"/>
    <property type="match status" value="1"/>
</dbReference>
<dbReference type="SMART" id="SM00360">
    <property type="entry name" value="RRM"/>
    <property type="match status" value="1"/>
</dbReference>
<dbReference type="AlphaFoldDB" id="A0A7S2PNA3"/>
<dbReference type="EMBL" id="HBGY01029963">
    <property type="protein sequence ID" value="CAD9606955.1"/>
    <property type="molecule type" value="Transcribed_RNA"/>
</dbReference>
<dbReference type="InterPro" id="IPR035979">
    <property type="entry name" value="RBD_domain_sf"/>
</dbReference>
<dbReference type="InterPro" id="IPR000504">
    <property type="entry name" value="RRM_dom"/>
</dbReference>
<dbReference type="GO" id="GO:0003723">
    <property type="term" value="F:RNA binding"/>
    <property type="evidence" value="ECO:0007669"/>
    <property type="project" value="UniProtKB-UniRule"/>
</dbReference>
<protein>
    <recommendedName>
        <fullName evidence="4">RRM domain-containing protein</fullName>
    </recommendedName>
</protein>
<dbReference type="Pfam" id="PF00076">
    <property type="entry name" value="RRM_1"/>
    <property type="match status" value="1"/>
</dbReference>
<feature type="compositionally biased region" description="Basic and acidic residues" evidence="3">
    <location>
        <begin position="136"/>
        <end position="158"/>
    </location>
</feature>
<dbReference type="Gene3D" id="3.30.70.330">
    <property type="match status" value="1"/>
</dbReference>
<name>A0A7S2PNA3_9STRA</name>
<evidence type="ECO:0000313" key="5">
    <source>
        <dbReference type="EMBL" id="CAD9606955.1"/>
    </source>
</evidence>
<evidence type="ECO:0000256" key="2">
    <source>
        <dbReference type="PROSITE-ProRule" id="PRU00176"/>
    </source>
</evidence>
<feature type="region of interest" description="Disordered" evidence="3">
    <location>
        <begin position="116"/>
        <end position="158"/>
    </location>
</feature>
<evidence type="ECO:0000259" key="4">
    <source>
        <dbReference type="PROSITE" id="PS50102"/>
    </source>
</evidence>
<evidence type="ECO:0000256" key="3">
    <source>
        <dbReference type="SAM" id="MobiDB-lite"/>
    </source>
</evidence>